<name>A0A372MIW3_9SPIR</name>
<dbReference type="InterPro" id="IPR036188">
    <property type="entry name" value="FAD/NAD-bd_sf"/>
</dbReference>
<sequence length="452" mass="48624">MRIIDVLVIGGGASGLQAAITTKTTYPEKEVVLVRKEEQVLIPCGIPYIFGTLSDSSKDILPDKLLTSVGVEIIVDEMSEIKVQERQCAFASGETIQYSKLILALGSIPTKPGWLKGGDLERVYTIPKNKVYLDQMLEELKGLKEIIVIGAGFIGVEVSDELNKKGYHVTLLEIEKVILNRAFDDEFGVLAQEHLEERGVNVITGKGASEIKGKDGKVNEVVLTSGEHIKADAVILSIGYAPNTAIAKAAGIELNEFDFIKTCEYMRVLPCTSDIVAVGDCAEKRDFVTRKLDRTMLASTACAEARTAGMNLYSLSPCKPFTGTIAIYSTAIGNHAFGTAGITEARATAENFSVICGSFTGMDTHPGNLEHSHKQMVKLIVASDCGMILGAEVYGGTSVGELTNAIGFLIQNRVMVKQLLTMQIGTQPLLTGSPAGYPLIKAAEVVVKKMRC</sequence>
<dbReference type="InterPro" id="IPR016156">
    <property type="entry name" value="FAD/NAD-linked_Rdtase_dimer_sf"/>
</dbReference>
<evidence type="ECO:0000256" key="4">
    <source>
        <dbReference type="ARBA" id="ARBA00022630"/>
    </source>
</evidence>
<feature type="domain" description="FAD/NAD(P)-binding" evidence="7">
    <location>
        <begin position="5"/>
        <end position="304"/>
    </location>
</feature>
<comment type="similarity">
    <text evidence="3">Belongs to the class-III pyridine nucleotide-disulfide oxidoreductase family.</text>
</comment>
<dbReference type="InterPro" id="IPR023753">
    <property type="entry name" value="FAD/NAD-binding_dom"/>
</dbReference>
<comment type="similarity">
    <text evidence="2">Belongs to the FAD-dependent oxidoreductase family.</text>
</comment>
<dbReference type="InterPro" id="IPR004099">
    <property type="entry name" value="Pyr_nucl-diS_OxRdtase_dimer"/>
</dbReference>
<dbReference type="SUPFAM" id="SSF51905">
    <property type="entry name" value="FAD/NAD(P)-binding domain"/>
    <property type="match status" value="1"/>
</dbReference>
<keyword evidence="4" id="KW-0285">Flavoprotein</keyword>
<protein>
    <submittedName>
        <fullName evidence="8">Pyridine nucleotide-disulfide oxidoreductase</fullName>
    </submittedName>
</protein>
<dbReference type="EMBL" id="QUWK01000005">
    <property type="protein sequence ID" value="RFU95120.1"/>
    <property type="molecule type" value="Genomic_DNA"/>
</dbReference>
<accession>A0A372MIW3</accession>
<evidence type="ECO:0000313" key="9">
    <source>
        <dbReference type="Proteomes" id="UP000264002"/>
    </source>
</evidence>
<keyword evidence="5" id="KW-0274">FAD</keyword>
<comment type="caution">
    <text evidence="8">The sequence shown here is derived from an EMBL/GenBank/DDBJ whole genome shotgun (WGS) entry which is preliminary data.</text>
</comment>
<keyword evidence="9" id="KW-1185">Reference proteome</keyword>
<dbReference type="PANTHER" id="PTHR43429:SF3">
    <property type="entry name" value="NITRITE REDUCTASE [NAD(P)H]"/>
    <property type="match status" value="1"/>
</dbReference>
<organism evidence="8 9">
    <name type="scientific">Sphaerochaeta halotolerans</name>
    <dbReference type="NCBI Taxonomy" id="2293840"/>
    <lineage>
        <taxon>Bacteria</taxon>
        <taxon>Pseudomonadati</taxon>
        <taxon>Spirochaetota</taxon>
        <taxon>Spirochaetia</taxon>
        <taxon>Spirochaetales</taxon>
        <taxon>Sphaerochaetaceae</taxon>
        <taxon>Sphaerochaeta</taxon>
    </lineage>
</organism>
<proteinExistence type="inferred from homology"/>
<evidence type="ECO:0000313" key="8">
    <source>
        <dbReference type="EMBL" id="RFU95120.1"/>
    </source>
</evidence>
<dbReference type="Gene3D" id="3.50.50.60">
    <property type="entry name" value="FAD/NAD(P)-binding domain"/>
    <property type="match status" value="2"/>
</dbReference>
<evidence type="ECO:0000259" key="7">
    <source>
        <dbReference type="Pfam" id="PF07992"/>
    </source>
</evidence>
<dbReference type="OrthoDB" id="361257at2"/>
<dbReference type="PANTHER" id="PTHR43429">
    <property type="entry name" value="PYRIDINE NUCLEOTIDE-DISULFIDE OXIDOREDUCTASE DOMAIN-CONTAINING"/>
    <property type="match status" value="1"/>
</dbReference>
<feature type="domain" description="Pyridine nucleotide-disulphide oxidoreductase dimerisation" evidence="6">
    <location>
        <begin position="334"/>
        <end position="431"/>
    </location>
</feature>
<dbReference type="Pfam" id="PF02852">
    <property type="entry name" value="Pyr_redox_dim"/>
    <property type="match status" value="1"/>
</dbReference>
<evidence type="ECO:0000259" key="6">
    <source>
        <dbReference type="Pfam" id="PF02852"/>
    </source>
</evidence>
<gene>
    <name evidence="8" type="ORF">DYP60_05700</name>
</gene>
<dbReference type="Gene3D" id="3.30.390.30">
    <property type="match status" value="1"/>
</dbReference>
<evidence type="ECO:0000256" key="3">
    <source>
        <dbReference type="ARBA" id="ARBA00009130"/>
    </source>
</evidence>
<dbReference type="PRINTS" id="PR00411">
    <property type="entry name" value="PNDRDTASEI"/>
</dbReference>
<dbReference type="AlphaFoldDB" id="A0A372MIW3"/>
<dbReference type="PRINTS" id="PR00368">
    <property type="entry name" value="FADPNR"/>
</dbReference>
<evidence type="ECO:0000256" key="2">
    <source>
        <dbReference type="ARBA" id="ARBA00006442"/>
    </source>
</evidence>
<dbReference type="RefSeq" id="WP_117329929.1">
    <property type="nucleotide sequence ID" value="NZ_QUWK01000005.1"/>
</dbReference>
<dbReference type="Proteomes" id="UP000264002">
    <property type="component" value="Unassembled WGS sequence"/>
</dbReference>
<reference evidence="9" key="1">
    <citation type="submission" date="2018-08" db="EMBL/GenBank/DDBJ databases">
        <authorList>
            <person name="Grouzdev D.S."/>
            <person name="Krutkina M.S."/>
        </authorList>
    </citation>
    <scope>NUCLEOTIDE SEQUENCE [LARGE SCALE GENOMIC DNA]</scope>
    <source>
        <strain evidence="9">4-11</strain>
    </source>
</reference>
<evidence type="ECO:0000256" key="5">
    <source>
        <dbReference type="ARBA" id="ARBA00022827"/>
    </source>
</evidence>
<dbReference type="InterPro" id="IPR050260">
    <property type="entry name" value="FAD-bd_OxRdtase"/>
</dbReference>
<dbReference type="GO" id="GO:0016491">
    <property type="term" value="F:oxidoreductase activity"/>
    <property type="evidence" value="ECO:0007669"/>
    <property type="project" value="InterPro"/>
</dbReference>
<reference evidence="8 9" key="2">
    <citation type="submission" date="2018-09" db="EMBL/GenBank/DDBJ databases">
        <title>Genome of Sphaerochaeta halotolerans strain 4-11.</title>
        <authorList>
            <person name="Nazina T.N."/>
            <person name="Sokolova D.S."/>
        </authorList>
    </citation>
    <scope>NUCLEOTIDE SEQUENCE [LARGE SCALE GENOMIC DNA]</scope>
    <source>
        <strain evidence="8 9">4-11</strain>
    </source>
</reference>
<comment type="cofactor">
    <cofactor evidence="1">
        <name>FAD</name>
        <dbReference type="ChEBI" id="CHEBI:57692"/>
    </cofactor>
</comment>
<dbReference type="SUPFAM" id="SSF55424">
    <property type="entry name" value="FAD/NAD-linked reductases, dimerisation (C-terminal) domain"/>
    <property type="match status" value="1"/>
</dbReference>
<evidence type="ECO:0000256" key="1">
    <source>
        <dbReference type="ARBA" id="ARBA00001974"/>
    </source>
</evidence>
<dbReference type="Pfam" id="PF07992">
    <property type="entry name" value="Pyr_redox_2"/>
    <property type="match status" value="1"/>
</dbReference>